<evidence type="ECO:0008006" key="2">
    <source>
        <dbReference type="Google" id="ProtNLM"/>
    </source>
</evidence>
<dbReference type="PANTHER" id="PTHR39441:SF1">
    <property type="entry name" value="DUF2252 DOMAIN-CONTAINING PROTEIN"/>
    <property type="match status" value="1"/>
</dbReference>
<accession>A0A644Z8Z2</accession>
<proteinExistence type="predicted"/>
<dbReference type="Pfam" id="PF10009">
    <property type="entry name" value="DUF2252"/>
    <property type="match status" value="1"/>
</dbReference>
<reference evidence="1" key="1">
    <citation type="submission" date="2019-08" db="EMBL/GenBank/DDBJ databases">
        <authorList>
            <person name="Kucharzyk K."/>
            <person name="Murdoch R.W."/>
            <person name="Higgins S."/>
            <person name="Loffler F."/>
        </authorList>
    </citation>
    <scope>NUCLEOTIDE SEQUENCE</scope>
</reference>
<organism evidence="1">
    <name type="scientific">bioreactor metagenome</name>
    <dbReference type="NCBI Taxonomy" id="1076179"/>
    <lineage>
        <taxon>unclassified sequences</taxon>
        <taxon>metagenomes</taxon>
        <taxon>ecological metagenomes</taxon>
    </lineage>
</organism>
<protein>
    <recommendedName>
        <fullName evidence="2">DUF2252 domain-containing protein</fullName>
    </recommendedName>
</protein>
<comment type="caution">
    <text evidence="1">The sequence shown here is derived from an EMBL/GenBank/DDBJ whole genome shotgun (WGS) entry which is preliminary data.</text>
</comment>
<dbReference type="PANTHER" id="PTHR39441">
    <property type="entry name" value="DUF2252 DOMAIN-CONTAINING PROTEIN"/>
    <property type="match status" value="1"/>
</dbReference>
<gene>
    <name evidence="1" type="ORF">SDC9_83725</name>
</gene>
<name>A0A644Z8Z2_9ZZZZ</name>
<dbReference type="SUPFAM" id="SSF56112">
    <property type="entry name" value="Protein kinase-like (PK-like)"/>
    <property type="match status" value="1"/>
</dbReference>
<dbReference type="InterPro" id="IPR018721">
    <property type="entry name" value="DUF2252"/>
</dbReference>
<sequence>MMDAEAFRSVRKPIPSRAESRAYGKSLRVKVPRATLGYWSPADNRPDPIEQIMEAHLGRIPRLIAVRVARMAASPYGFLRGAANVCASDCASLPATGISAIICGDCHLGNFGFYRSPEGELVLDLNDFDEAHPGLWEWDMRRLVASVYVAGRQNQMSEQQCSDAVKACVSAYRDELTHLAQVPLLSRSFLRVDLNRLNETVIEPSLRNQVVRAAAKAKQRTSDRALPKLTTSEGGALEIRPDGALLTRVSDARFEQITQALDDYLGTLPLQWRRVIGGYRLVDCAHKVVGVGSVGLRAFIALLEGSAPDDLLFLQLKQAQRSVLARFTHGSHAWHHHQGQRVVEYQQALQTVSDPLLGWATLPAFAEPSTATYLGPFTEMPGSPALQVYVRQYRNMKGAVIIDGLGAEAVADYARVLGLLLAKSHARTSGASRIAGYLGNSDAAAEAFANFARAYADQTEADHAALLRAVQAGRLPIDESADAK</sequence>
<evidence type="ECO:0000313" key="1">
    <source>
        <dbReference type="EMBL" id="MPM37119.1"/>
    </source>
</evidence>
<dbReference type="AlphaFoldDB" id="A0A644Z8Z2"/>
<dbReference type="InterPro" id="IPR011009">
    <property type="entry name" value="Kinase-like_dom_sf"/>
</dbReference>
<dbReference type="EMBL" id="VSSQ01007835">
    <property type="protein sequence ID" value="MPM37119.1"/>
    <property type="molecule type" value="Genomic_DNA"/>
</dbReference>